<keyword evidence="4" id="KW-0547">Nucleotide-binding</keyword>
<evidence type="ECO:0000313" key="11">
    <source>
        <dbReference type="WBParaSite" id="HCON_00098450-00001"/>
    </source>
</evidence>
<dbReference type="OrthoDB" id="193931at2759"/>
<evidence type="ECO:0000256" key="1">
    <source>
        <dbReference type="ARBA" id="ARBA00012513"/>
    </source>
</evidence>
<organism evidence="10 11">
    <name type="scientific">Haemonchus contortus</name>
    <name type="common">Barber pole worm</name>
    <dbReference type="NCBI Taxonomy" id="6289"/>
    <lineage>
        <taxon>Eukaryota</taxon>
        <taxon>Metazoa</taxon>
        <taxon>Ecdysozoa</taxon>
        <taxon>Nematoda</taxon>
        <taxon>Chromadorea</taxon>
        <taxon>Rhabditida</taxon>
        <taxon>Rhabditina</taxon>
        <taxon>Rhabditomorpha</taxon>
        <taxon>Strongyloidea</taxon>
        <taxon>Trichostrongylidae</taxon>
        <taxon>Haemonchus</taxon>
    </lineage>
</organism>
<dbReference type="Gene3D" id="3.30.310.80">
    <property type="entry name" value="Kinase associated domain 1, KA1"/>
    <property type="match status" value="1"/>
</dbReference>
<keyword evidence="6" id="KW-0067">ATP-binding</keyword>
<keyword evidence="10" id="KW-1185">Reference proteome</keyword>
<evidence type="ECO:0000256" key="4">
    <source>
        <dbReference type="ARBA" id="ARBA00022741"/>
    </source>
</evidence>
<accession>A0A7I4YHR2</accession>
<evidence type="ECO:0000256" key="2">
    <source>
        <dbReference type="ARBA" id="ARBA00022527"/>
    </source>
</evidence>
<dbReference type="WBParaSite" id="HCON_00098450-00001">
    <property type="protein sequence ID" value="HCON_00098450-00001"/>
    <property type="gene ID" value="HCON_00098450"/>
</dbReference>
<evidence type="ECO:0000256" key="5">
    <source>
        <dbReference type="ARBA" id="ARBA00022777"/>
    </source>
</evidence>
<dbReference type="SUPFAM" id="SSF103243">
    <property type="entry name" value="KA1-like"/>
    <property type="match status" value="1"/>
</dbReference>
<feature type="domain" description="KA1" evidence="9">
    <location>
        <begin position="115"/>
        <end position="164"/>
    </location>
</feature>
<comment type="catalytic activity">
    <reaction evidence="8">
        <text>L-seryl-[protein] + ATP = O-phospho-L-seryl-[protein] + ADP + H(+)</text>
        <dbReference type="Rhea" id="RHEA:17989"/>
        <dbReference type="Rhea" id="RHEA-COMP:9863"/>
        <dbReference type="Rhea" id="RHEA-COMP:11604"/>
        <dbReference type="ChEBI" id="CHEBI:15378"/>
        <dbReference type="ChEBI" id="CHEBI:29999"/>
        <dbReference type="ChEBI" id="CHEBI:30616"/>
        <dbReference type="ChEBI" id="CHEBI:83421"/>
        <dbReference type="ChEBI" id="CHEBI:456216"/>
        <dbReference type="EC" id="2.7.11.1"/>
    </reaction>
</comment>
<keyword evidence="3" id="KW-0808">Transferase</keyword>
<dbReference type="EC" id="2.7.11.1" evidence="1"/>
<evidence type="ECO:0000256" key="3">
    <source>
        <dbReference type="ARBA" id="ARBA00022679"/>
    </source>
</evidence>
<dbReference type="Proteomes" id="UP000025227">
    <property type="component" value="Unplaced"/>
</dbReference>
<dbReference type="PROSITE" id="PS50032">
    <property type="entry name" value="KA1"/>
    <property type="match status" value="1"/>
</dbReference>
<proteinExistence type="predicted"/>
<dbReference type="AlphaFoldDB" id="A0A7I4YHR2"/>
<evidence type="ECO:0000313" key="10">
    <source>
        <dbReference type="Proteomes" id="UP000025227"/>
    </source>
</evidence>
<comment type="catalytic activity">
    <reaction evidence="7">
        <text>L-threonyl-[protein] + ATP = O-phospho-L-threonyl-[protein] + ADP + H(+)</text>
        <dbReference type="Rhea" id="RHEA:46608"/>
        <dbReference type="Rhea" id="RHEA-COMP:11060"/>
        <dbReference type="Rhea" id="RHEA-COMP:11605"/>
        <dbReference type="ChEBI" id="CHEBI:15378"/>
        <dbReference type="ChEBI" id="CHEBI:30013"/>
        <dbReference type="ChEBI" id="CHEBI:30616"/>
        <dbReference type="ChEBI" id="CHEBI:61977"/>
        <dbReference type="ChEBI" id="CHEBI:456216"/>
        <dbReference type="EC" id="2.7.11.1"/>
    </reaction>
</comment>
<keyword evidence="5" id="KW-0418">Kinase</keyword>
<dbReference type="GO" id="GO:0004674">
    <property type="term" value="F:protein serine/threonine kinase activity"/>
    <property type="evidence" value="ECO:0007669"/>
    <property type="project" value="UniProtKB-KW"/>
</dbReference>
<reference evidence="11" key="1">
    <citation type="submission" date="2020-12" db="UniProtKB">
        <authorList>
            <consortium name="WormBaseParasite"/>
        </authorList>
    </citation>
    <scope>IDENTIFICATION</scope>
    <source>
        <strain evidence="11">MHco3</strain>
    </source>
</reference>
<evidence type="ECO:0000256" key="8">
    <source>
        <dbReference type="ARBA" id="ARBA00048679"/>
    </source>
</evidence>
<dbReference type="InterPro" id="IPR028375">
    <property type="entry name" value="KA1/Ssp2_C"/>
</dbReference>
<evidence type="ECO:0000256" key="7">
    <source>
        <dbReference type="ARBA" id="ARBA00047899"/>
    </source>
</evidence>
<dbReference type="InterPro" id="IPR001772">
    <property type="entry name" value="KA1_dom"/>
</dbReference>
<evidence type="ECO:0000259" key="9">
    <source>
        <dbReference type="PROSITE" id="PS50032"/>
    </source>
</evidence>
<protein>
    <recommendedName>
        <fullName evidence="1">non-specific serine/threonine protein kinase</fullName>
        <ecNumber evidence="1">2.7.11.1</ecNumber>
    </recommendedName>
</protein>
<sequence>MSSSMVLKRLPEQRFVDSDGSTQRSLAAEMKELTFRPEISVRFAGAQGRSCYQTTTPRKLRNGSPQVLKTVEGMINVSVTNSTDAERVKQELIKVFEQQTIKYEINGWKISGKQKDKAGHALTVELEVVVVQNMGKIGIRRKRLCGDAFLYKKVWEQILRMAALDAD</sequence>
<dbReference type="GO" id="GO:0005524">
    <property type="term" value="F:ATP binding"/>
    <property type="evidence" value="ECO:0007669"/>
    <property type="project" value="UniProtKB-KW"/>
</dbReference>
<name>A0A7I4YHR2_HAECO</name>
<evidence type="ECO:0000256" key="6">
    <source>
        <dbReference type="ARBA" id="ARBA00022840"/>
    </source>
</evidence>
<keyword evidence="2" id="KW-0723">Serine/threonine-protein kinase</keyword>
<dbReference type="Pfam" id="PF02149">
    <property type="entry name" value="KA1"/>
    <property type="match status" value="1"/>
</dbReference>